<accession>A0ABV1DCF5</accession>
<organism evidence="3 4">
    <name type="scientific">Enterocloster hominis</name>
    <name type="common">ex Hitch et al. 2024</name>
    <dbReference type="NCBI Taxonomy" id="1917870"/>
    <lineage>
        <taxon>Bacteria</taxon>
        <taxon>Bacillati</taxon>
        <taxon>Bacillota</taxon>
        <taxon>Clostridia</taxon>
        <taxon>Lachnospirales</taxon>
        <taxon>Lachnospiraceae</taxon>
        <taxon>Enterocloster</taxon>
    </lineage>
</organism>
<dbReference type="RefSeq" id="WP_008717170.1">
    <property type="nucleotide sequence ID" value="NZ_JBBMFM010000146.1"/>
</dbReference>
<dbReference type="EMBL" id="JBBMFM010000146">
    <property type="protein sequence ID" value="MEQ2428061.1"/>
    <property type="molecule type" value="Genomic_DNA"/>
</dbReference>
<name>A0ABV1DCF5_9FIRM</name>
<dbReference type="PROSITE" id="PS00571">
    <property type="entry name" value="AMIDASES"/>
    <property type="match status" value="1"/>
</dbReference>
<reference evidence="3 4" key="1">
    <citation type="submission" date="2024-03" db="EMBL/GenBank/DDBJ databases">
        <title>Human intestinal bacterial collection.</title>
        <authorList>
            <person name="Pauvert C."/>
            <person name="Hitch T.C.A."/>
            <person name="Clavel T."/>
        </authorList>
    </citation>
    <scope>NUCLEOTIDE SEQUENCE [LARGE SCALE GENOMIC DNA]</scope>
    <source>
        <strain evidence="3 4">CLA-SR-H021</strain>
    </source>
</reference>
<dbReference type="InterPro" id="IPR020556">
    <property type="entry name" value="Amidase_CS"/>
</dbReference>
<dbReference type="Gene3D" id="3.90.1300.10">
    <property type="entry name" value="Amidase signature (AS) domain"/>
    <property type="match status" value="1"/>
</dbReference>
<dbReference type="InterPro" id="IPR036928">
    <property type="entry name" value="AS_sf"/>
</dbReference>
<keyword evidence="4" id="KW-1185">Reference proteome</keyword>
<evidence type="ECO:0000313" key="4">
    <source>
        <dbReference type="Proteomes" id="UP001454086"/>
    </source>
</evidence>
<dbReference type="InterPro" id="IPR000120">
    <property type="entry name" value="Amidase"/>
</dbReference>
<dbReference type="Proteomes" id="UP001454086">
    <property type="component" value="Unassembled WGS sequence"/>
</dbReference>
<protein>
    <submittedName>
        <fullName evidence="3">Amidase</fullName>
    </submittedName>
</protein>
<evidence type="ECO:0000259" key="2">
    <source>
        <dbReference type="Pfam" id="PF01425"/>
    </source>
</evidence>
<gene>
    <name evidence="3" type="ORF">WMQ36_24155</name>
</gene>
<proteinExistence type="inferred from homology"/>
<dbReference type="Pfam" id="PF01425">
    <property type="entry name" value="Amidase"/>
    <property type="match status" value="1"/>
</dbReference>
<dbReference type="PANTHER" id="PTHR11895">
    <property type="entry name" value="TRANSAMIDASE"/>
    <property type="match status" value="1"/>
</dbReference>
<evidence type="ECO:0000256" key="1">
    <source>
        <dbReference type="ARBA" id="ARBA00009199"/>
    </source>
</evidence>
<dbReference type="SUPFAM" id="SSF75304">
    <property type="entry name" value="Amidase signature (AS) enzymes"/>
    <property type="match status" value="1"/>
</dbReference>
<dbReference type="InterPro" id="IPR023631">
    <property type="entry name" value="Amidase_dom"/>
</dbReference>
<evidence type="ECO:0000313" key="3">
    <source>
        <dbReference type="EMBL" id="MEQ2428061.1"/>
    </source>
</evidence>
<comment type="caution">
    <text evidence="3">The sequence shown here is derived from an EMBL/GenBank/DDBJ whole genome shotgun (WGS) entry which is preliminary data.</text>
</comment>
<comment type="similarity">
    <text evidence="1">Belongs to the amidase family.</text>
</comment>
<feature type="domain" description="Amidase" evidence="2">
    <location>
        <begin position="27"/>
        <end position="458"/>
    </location>
</feature>
<dbReference type="PANTHER" id="PTHR11895:SF7">
    <property type="entry name" value="GLUTAMYL-TRNA(GLN) AMIDOTRANSFERASE SUBUNIT A, MITOCHONDRIAL"/>
    <property type="match status" value="1"/>
</dbReference>
<sequence>MKVSEYSALDATALAGLIRKKEVSPSEVLDTALEAIRQVNPSINAVVDETYEYAKAQIDAGIDLSAPFCGVPFVIKDQGDVLAGIRSTVGSRISGRGIYARSDSELAARFKKSGIVVVATTTCPEFCWNNATETILHGITRNPWDTELTPGGSSGGTAAVVAAGAVPMGHGSDGGGSIRMPASACGLVGLKPTRFRIPTGPEDGDPGLSADFMLSRSVRDTAIMLDEVEGPDAGSYGAALHPAVPYRDVIQRDPGKLKIAYMLHPPYGGTYENEECLEAVRSTVKLLEGLGHECVEAYPPLDIHYHEPRILIQSVGTNGWIDSVARQSGLPVTAEYLEPLVYKAYLEARNVTAREYAAAWKELNAVMRAVGAFMEDYDLIVSPTMGILPLKAGVYNPFSRPDMTVEEWVLERRRWSGNTAMCNVTGQPSITIPLETSRSGLPIGIEIDGRIGNDALVLSLAAQLERAKPWKDRRPQVYAG</sequence>